<dbReference type="InterPro" id="IPR013857">
    <property type="entry name" value="NADH-UbQ_OxRdtase-assoc_prot30"/>
</dbReference>
<comment type="caution">
    <text evidence="3">The sequence shown here is derived from an EMBL/GenBank/DDBJ whole genome shotgun (WGS) entry which is preliminary data.</text>
</comment>
<dbReference type="PANTHER" id="PTHR13194">
    <property type="entry name" value="COMPLEX I INTERMEDIATE-ASSOCIATED PROTEIN 30"/>
    <property type="match status" value="1"/>
</dbReference>
<comment type="similarity">
    <text evidence="1">Belongs to the CIA30 family.</text>
</comment>
<dbReference type="RefSeq" id="WP_262996057.1">
    <property type="nucleotide sequence ID" value="NZ_JAOTJC010000013.1"/>
</dbReference>
<dbReference type="Proteomes" id="UP001209257">
    <property type="component" value="Unassembled WGS sequence"/>
</dbReference>
<reference evidence="4" key="1">
    <citation type="submission" date="2023-07" db="EMBL/GenBank/DDBJ databases">
        <title>Study on multiphase classification of strain Alteromonas salexigens isolated from the Yellow Sea.</title>
        <authorList>
            <person name="Sun L."/>
        </authorList>
    </citation>
    <scope>NUCLEOTIDE SEQUENCE [LARGE SCALE GENOMIC DNA]</scope>
    <source>
        <strain evidence="4">ASW11-19</strain>
    </source>
</reference>
<dbReference type="InterPro" id="IPR008979">
    <property type="entry name" value="Galactose-bd-like_sf"/>
</dbReference>
<protein>
    <submittedName>
        <fullName evidence="3">CIA30 family protein</fullName>
    </submittedName>
</protein>
<keyword evidence="4" id="KW-1185">Reference proteome</keyword>
<evidence type="ECO:0000313" key="3">
    <source>
        <dbReference type="EMBL" id="MCU7555917.1"/>
    </source>
</evidence>
<accession>A0ABT2VSL7</accession>
<gene>
    <name evidence="3" type="ORF">OCL06_15110</name>
</gene>
<organism evidence="3 4">
    <name type="scientific">Alteromonas salexigens</name>
    <dbReference type="NCBI Taxonomy" id="2982530"/>
    <lineage>
        <taxon>Bacteria</taxon>
        <taxon>Pseudomonadati</taxon>
        <taxon>Pseudomonadota</taxon>
        <taxon>Gammaproteobacteria</taxon>
        <taxon>Alteromonadales</taxon>
        <taxon>Alteromonadaceae</taxon>
        <taxon>Alteromonas/Salinimonas group</taxon>
        <taxon>Alteromonas</taxon>
    </lineage>
</organism>
<dbReference type="InterPro" id="IPR039131">
    <property type="entry name" value="NDUFAF1"/>
</dbReference>
<sequence length="169" mass="18802">MTTEPNTSTHNLAFTQHSERDQWRIVNDTVMGGRSVANLQFSEKGMVFSGRLSLENNGGFASVRRSDADLSWQRDKAVQVTATGDGRTYQFRVYTKLTRDGVAYAANLPTQTGARVQITFSEADFSPVWRGRPVPDAPPLHFDDVRQLGFMLVDKQAGDFQLTVESVGQ</sequence>
<evidence type="ECO:0000313" key="4">
    <source>
        <dbReference type="Proteomes" id="UP001209257"/>
    </source>
</evidence>
<proteinExistence type="inferred from homology"/>
<feature type="domain" description="NADH:ubiquinone oxidoreductase intermediate-associated protein 30" evidence="2">
    <location>
        <begin position="13"/>
        <end position="164"/>
    </location>
</feature>
<evidence type="ECO:0000256" key="1">
    <source>
        <dbReference type="ARBA" id="ARBA00007884"/>
    </source>
</evidence>
<dbReference type="SUPFAM" id="SSF49785">
    <property type="entry name" value="Galactose-binding domain-like"/>
    <property type="match status" value="1"/>
</dbReference>
<name>A0ABT2VSL7_9ALTE</name>
<dbReference type="EMBL" id="JAOTJC010000013">
    <property type="protein sequence ID" value="MCU7555917.1"/>
    <property type="molecule type" value="Genomic_DNA"/>
</dbReference>
<dbReference type="Pfam" id="PF08547">
    <property type="entry name" value="CIA30"/>
    <property type="match status" value="1"/>
</dbReference>
<evidence type="ECO:0000259" key="2">
    <source>
        <dbReference type="Pfam" id="PF08547"/>
    </source>
</evidence>
<dbReference type="PANTHER" id="PTHR13194:SF19">
    <property type="entry name" value="NAD(P)-BINDING ROSSMANN-FOLD SUPERFAMILY PROTEIN"/>
    <property type="match status" value="1"/>
</dbReference>